<evidence type="ECO:0000313" key="2">
    <source>
        <dbReference type="Proteomes" id="UP001600888"/>
    </source>
</evidence>
<organism evidence="1 2">
    <name type="scientific">Diaporthe vaccinii</name>
    <dbReference type="NCBI Taxonomy" id="105482"/>
    <lineage>
        <taxon>Eukaryota</taxon>
        <taxon>Fungi</taxon>
        <taxon>Dikarya</taxon>
        <taxon>Ascomycota</taxon>
        <taxon>Pezizomycotina</taxon>
        <taxon>Sordariomycetes</taxon>
        <taxon>Sordariomycetidae</taxon>
        <taxon>Diaporthales</taxon>
        <taxon>Diaporthaceae</taxon>
        <taxon>Diaporthe</taxon>
        <taxon>Diaporthe eres species complex</taxon>
    </lineage>
</organism>
<dbReference type="Proteomes" id="UP001600888">
    <property type="component" value="Unassembled WGS sequence"/>
</dbReference>
<evidence type="ECO:0000313" key="1">
    <source>
        <dbReference type="EMBL" id="KAL2275450.1"/>
    </source>
</evidence>
<comment type="caution">
    <text evidence="1">The sequence shown here is derived from an EMBL/GenBank/DDBJ whole genome shotgun (WGS) entry which is preliminary data.</text>
</comment>
<proteinExistence type="predicted"/>
<reference evidence="1 2" key="1">
    <citation type="submission" date="2024-03" db="EMBL/GenBank/DDBJ databases">
        <title>A high-quality draft genome sequence of Diaporthe vaccinii, a causative agent of upright dieback and viscid rot disease in cranberry plants.</title>
        <authorList>
            <person name="Sarrasin M."/>
            <person name="Lang B.F."/>
            <person name="Burger G."/>
        </authorList>
    </citation>
    <scope>NUCLEOTIDE SEQUENCE [LARGE SCALE GENOMIC DNA]</scope>
    <source>
        <strain evidence="1 2">IS7</strain>
    </source>
</reference>
<protein>
    <submittedName>
        <fullName evidence="1">Uncharacterized protein</fullName>
    </submittedName>
</protein>
<dbReference type="EMBL" id="JBAWTH010000133">
    <property type="protein sequence ID" value="KAL2275450.1"/>
    <property type="molecule type" value="Genomic_DNA"/>
</dbReference>
<keyword evidence="2" id="KW-1185">Reference proteome</keyword>
<name>A0ABR4DZ38_9PEZI</name>
<sequence length="155" mass="16119">MATLSKVSPSRAISTVGVGSPCNLVASEVKWCITASRLETNQEDGAVYKANPEKYNPSTGKTDQTVSVSGNVVSTLSTSSGRGGLGWGTGMECQQANCGTVSTHHYINTKVTMSAANPNYKNTLALNGASGSLVTADGGKTWTVADITVEQYTYT</sequence>
<gene>
    <name evidence="1" type="ORF">FJTKL_02065</name>
</gene>
<accession>A0ABR4DZ38</accession>